<dbReference type="RefSeq" id="WP_308727767.1">
    <property type="nucleotide sequence ID" value="NZ_JAJEQF010000004.1"/>
</dbReference>
<dbReference type="AlphaFoldDB" id="A0AAE3AW06"/>
<evidence type="ECO:0000313" key="2">
    <source>
        <dbReference type="EMBL" id="MCC2166748.1"/>
    </source>
</evidence>
<keyword evidence="3" id="KW-1185">Reference proteome</keyword>
<proteinExistence type="predicted"/>
<comment type="caution">
    <text evidence="2">The sequence shown here is derived from an EMBL/GenBank/DDBJ whole genome shotgun (WGS) entry which is preliminary data.</text>
</comment>
<name>A0AAE3AW06_9FIRM</name>
<organism evidence="2 3">
    <name type="scientific">Gallintestinimicrobium propionicum</name>
    <dbReference type="NCBI Taxonomy" id="2981770"/>
    <lineage>
        <taxon>Bacteria</taxon>
        <taxon>Bacillati</taxon>
        <taxon>Bacillota</taxon>
        <taxon>Clostridia</taxon>
        <taxon>Lachnospirales</taxon>
        <taxon>Lachnospiraceae</taxon>
        <taxon>Gallintestinimicrobium</taxon>
    </lineage>
</organism>
<keyword evidence="1" id="KW-0472">Membrane</keyword>
<sequence>MEIRYWNEARLNSNGMAVYLIAGFLLAELSFGKCLRRLRVVLPLVCMVGLNMDYSGTIQVGEYPVSKQYLPQILFMVYQEIFCRYLT</sequence>
<keyword evidence="1" id="KW-0812">Transmembrane</keyword>
<keyword evidence="1" id="KW-1133">Transmembrane helix</keyword>
<evidence type="ECO:0000313" key="3">
    <source>
        <dbReference type="Proteomes" id="UP001199355"/>
    </source>
</evidence>
<feature type="transmembrane region" description="Helical" evidence="1">
    <location>
        <begin position="16"/>
        <end position="35"/>
    </location>
</feature>
<reference evidence="2 3" key="1">
    <citation type="submission" date="2021-10" db="EMBL/GenBank/DDBJ databases">
        <title>Anaerobic single-cell dispensing facilitates the cultivation of human gut bacteria.</title>
        <authorList>
            <person name="Afrizal A."/>
        </authorList>
    </citation>
    <scope>NUCLEOTIDE SEQUENCE [LARGE SCALE GENOMIC DNA]</scope>
    <source>
        <strain evidence="2 3">CLA-AA-H244</strain>
    </source>
</reference>
<accession>A0AAE3AW06</accession>
<gene>
    <name evidence="2" type="ORF">LKD45_03360</name>
</gene>
<dbReference type="EMBL" id="JAJEQF010000004">
    <property type="protein sequence ID" value="MCC2166748.1"/>
    <property type="molecule type" value="Genomic_DNA"/>
</dbReference>
<dbReference type="Proteomes" id="UP001199355">
    <property type="component" value="Unassembled WGS sequence"/>
</dbReference>
<protein>
    <submittedName>
        <fullName evidence="2">Uncharacterized protein</fullName>
    </submittedName>
</protein>
<evidence type="ECO:0000256" key="1">
    <source>
        <dbReference type="SAM" id="Phobius"/>
    </source>
</evidence>